<evidence type="ECO:0000313" key="4">
    <source>
        <dbReference type="Proteomes" id="UP001238540"/>
    </source>
</evidence>
<comment type="caution">
    <text evidence="3">The sequence shown here is derived from an EMBL/GenBank/DDBJ whole genome shotgun (WGS) entry which is preliminary data.</text>
</comment>
<keyword evidence="1" id="KW-0175">Coiled coil</keyword>
<organism evidence="3 4">
    <name type="scientific">Vibrio ostreicida</name>
    <dbReference type="NCBI Taxonomy" id="526588"/>
    <lineage>
        <taxon>Bacteria</taxon>
        <taxon>Pseudomonadati</taxon>
        <taxon>Pseudomonadota</taxon>
        <taxon>Gammaproteobacteria</taxon>
        <taxon>Vibrionales</taxon>
        <taxon>Vibrionaceae</taxon>
        <taxon>Vibrio</taxon>
    </lineage>
</organism>
<reference evidence="4" key="1">
    <citation type="journal article" date="2019" name="Int. J. Syst. Evol. Microbiol.">
        <title>The Global Catalogue of Microorganisms (GCM) 10K type strain sequencing project: providing services to taxonomists for standard genome sequencing and annotation.</title>
        <authorList>
            <consortium name="The Broad Institute Genomics Platform"/>
            <consortium name="The Broad Institute Genome Sequencing Center for Infectious Disease"/>
            <person name="Wu L."/>
            <person name="Ma J."/>
        </authorList>
    </citation>
    <scope>NUCLEOTIDE SEQUENCE [LARGE SCALE GENOMIC DNA]</scope>
    <source>
        <strain evidence="4">CECT 7398</strain>
    </source>
</reference>
<evidence type="ECO:0000256" key="2">
    <source>
        <dbReference type="SAM" id="MobiDB-lite"/>
    </source>
</evidence>
<feature type="region of interest" description="Disordered" evidence="2">
    <location>
        <begin position="1"/>
        <end position="21"/>
    </location>
</feature>
<dbReference type="RefSeq" id="WP_076587907.1">
    <property type="nucleotide sequence ID" value="NZ_JABEYA020000017.1"/>
</dbReference>
<evidence type="ECO:0000313" key="3">
    <source>
        <dbReference type="EMBL" id="MDN3610008.1"/>
    </source>
</evidence>
<dbReference type="InterPro" id="IPR008611">
    <property type="entry name" value="SctB2-like"/>
</dbReference>
<dbReference type="Pfam" id="PF05802">
    <property type="entry name" value="SctB2"/>
    <property type="match status" value="1"/>
</dbReference>
<keyword evidence="4" id="KW-1185">Reference proteome</keyword>
<sequence length="196" mass="20896">MTDLHVSNNAPAITTHSDSIGHDVSGSEAMDAIAQLNELMVKLSEIFQKLRNVLQEYNQKQQLLGWDVQKASMDTKRDAIESTFDAASLSGGLQILSGVIGMAGVGASAKFGEAATHLGQALGKGVEGAGTMGSSSMTKDADLEKMESEFQATNAQIYAKSTNELGDKSRQVSEQMRSLIKELVELHGRISSAVHN</sequence>
<feature type="coiled-coil region" evidence="1">
    <location>
        <begin position="33"/>
        <end position="60"/>
    </location>
</feature>
<gene>
    <name evidence="3" type="ORF">QWZ16_09885</name>
</gene>
<dbReference type="EMBL" id="JAUFQC010000001">
    <property type="protein sequence ID" value="MDN3610008.1"/>
    <property type="molecule type" value="Genomic_DNA"/>
</dbReference>
<dbReference type="Proteomes" id="UP001238540">
    <property type="component" value="Unassembled WGS sequence"/>
</dbReference>
<accession>A0ABT8BSS9</accession>
<name>A0ABT8BSS9_9VIBR</name>
<proteinExistence type="predicted"/>
<feature type="compositionally biased region" description="Polar residues" evidence="2">
    <location>
        <begin position="1"/>
        <end position="18"/>
    </location>
</feature>
<protein>
    <submittedName>
        <fullName evidence="3">Pathogenicity island effector protein</fullName>
    </submittedName>
</protein>
<evidence type="ECO:0000256" key="1">
    <source>
        <dbReference type="SAM" id="Coils"/>
    </source>
</evidence>